<evidence type="ECO:0000256" key="5">
    <source>
        <dbReference type="ARBA" id="ARBA00023319"/>
    </source>
</evidence>
<feature type="domain" description="Ig-like" evidence="8">
    <location>
        <begin position="2379"/>
        <end position="2470"/>
    </location>
</feature>
<comment type="subcellular location">
    <subcellularLocation>
        <location evidence="1">Cytoplasm</location>
        <location evidence="1">Myofibril</location>
    </subcellularLocation>
</comment>
<feature type="compositionally biased region" description="Polar residues" evidence="7">
    <location>
        <begin position="1391"/>
        <end position="1423"/>
    </location>
</feature>
<dbReference type="InterPro" id="IPR036179">
    <property type="entry name" value="Ig-like_dom_sf"/>
</dbReference>
<evidence type="ECO:0000313" key="9">
    <source>
        <dbReference type="EMBL" id="CAG6750210.1"/>
    </source>
</evidence>
<feature type="region of interest" description="Disordered" evidence="7">
    <location>
        <begin position="1"/>
        <end position="28"/>
    </location>
</feature>
<dbReference type="SMART" id="SM00409">
    <property type="entry name" value="IG"/>
    <property type="match status" value="6"/>
</dbReference>
<dbReference type="InterPro" id="IPR050964">
    <property type="entry name" value="Striated_Muscle_Regulatory"/>
</dbReference>
<keyword evidence="3" id="KW-0677">Repeat</keyword>
<dbReference type="InterPro" id="IPR007110">
    <property type="entry name" value="Ig-like_dom"/>
</dbReference>
<feature type="domain" description="Ig-like" evidence="8">
    <location>
        <begin position="2164"/>
        <end position="2255"/>
    </location>
</feature>
<evidence type="ECO:0000256" key="2">
    <source>
        <dbReference type="ARBA" id="ARBA00006692"/>
    </source>
</evidence>
<feature type="compositionally biased region" description="Polar residues" evidence="7">
    <location>
        <begin position="607"/>
        <end position="621"/>
    </location>
</feature>
<evidence type="ECO:0000256" key="4">
    <source>
        <dbReference type="ARBA" id="ARBA00023157"/>
    </source>
</evidence>
<keyword evidence="6" id="KW-0175">Coiled coil</keyword>
<feature type="compositionally biased region" description="Polar residues" evidence="7">
    <location>
        <begin position="2114"/>
        <end position="2126"/>
    </location>
</feature>
<feature type="compositionally biased region" description="Low complexity" evidence="7">
    <location>
        <begin position="594"/>
        <end position="606"/>
    </location>
</feature>
<feature type="region of interest" description="Disordered" evidence="7">
    <location>
        <begin position="876"/>
        <end position="1009"/>
    </location>
</feature>
<accession>A0A8D9EFT6</accession>
<dbReference type="FunFam" id="2.60.40.10:FF:000032">
    <property type="entry name" value="palladin isoform X1"/>
    <property type="match status" value="1"/>
</dbReference>
<dbReference type="FunFam" id="2.60.40.10:FF:000107">
    <property type="entry name" value="Myosin, light chain kinase a"/>
    <property type="match status" value="1"/>
</dbReference>
<feature type="region of interest" description="Disordered" evidence="7">
    <location>
        <begin position="1312"/>
        <end position="1427"/>
    </location>
</feature>
<feature type="region of interest" description="Disordered" evidence="7">
    <location>
        <begin position="1156"/>
        <end position="1282"/>
    </location>
</feature>
<evidence type="ECO:0000256" key="7">
    <source>
        <dbReference type="SAM" id="MobiDB-lite"/>
    </source>
</evidence>
<dbReference type="CDD" id="cd00096">
    <property type="entry name" value="Ig"/>
    <property type="match status" value="1"/>
</dbReference>
<dbReference type="FunFam" id="2.60.40.10:FF:000612">
    <property type="entry name" value="palladin isoform X1"/>
    <property type="match status" value="1"/>
</dbReference>
<dbReference type="EMBL" id="HBUF01525909">
    <property type="protein sequence ID" value="CAG6750210.1"/>
    <property type="molecule type" value="Transcribed_RNA"/>
</dbReference>
<keyword evidence="4" id="KW-1015">Disulfide bond</keyword>
<evidence type="ECO:0000256" key="6">
    <source>
        <dbReference type="SAM" id="Coils"/>
    </source>
</evidence>
<dbReference type="Gene3D" id="2.60.40.10">
    <property type="entry name" value="Immunoglobulins"/>
    <property type="match status" value="6"/>
</dbReference>
<dbReference type="Pfam" id="PF07679">
    <property type="entry name" value="I-set"/>
    <property type="match status" value="6"/>
</dbReference>
<dbReference type="SUPFAM" id="SSF46966">
    <property type="entry name" value="Spectrin repeat"/>
    <property type="match status" value="1"/>
</dbReference>
<feature type="domain" description="Ig-like" evidence="8">
    <location>
        <begin position="2735"/>
        <end position="2825"/>
    </location>
</feature>
<feature type="domain" description="Ig-like" evidence="8">
    <location>
        <begin position="2283"/>
        <end position="2371"/>
    </location>
</feature>
<feature type="compositionally biased region" description="Low complexity" evidence="7">
    <location>
        <begin position="1326"/>
        <end position="1352"/>
    </location>
</feature>
<feature type="region of interest" description="Disordered" evidence="7">
    <location>
        <begin position="582"/>
        <end position="621"/>
    </location>
</feature>
<feature type="coiled-coil region" evidence="6">
    <location>
        <begin position="2044"/>
        <end position="2071"/>
    </location>
</feature>
<dbReference type="SUPFAM" id="SSF48726">
    <property type="entry name" value="Immunoglobulin"/>
    <property type="match status" value="6"/>
</dbReference>
<dbReference type="InterPro" id="IPR013783">
    <property type="entry name" value="Ig-like_fold"/>
</dbReference>
<feature type="region of interest" description="Disordered" evidence="7">
    <location>
        <begin position="2073"/>
        <end position="2132"/>
    </location>
</feature>
<dbReference type="PANTHER" id="PTHR13817">
    <property type="entry name" value="TITIN"/>
    <property type="match status" value="1"/>
</dbReference>
<comment type="similarity">
    <text evidence="2">Belongs to the protein kinase superfamily. CAMK Ser/Thr protein kinase family.</text>
</comment>
<dbReference type="Gene3D" id="1.20.58.60">
    <property type="match status" value="2"/>
</dbReference>
<feature type="region of interest" description="Disordered" evidence="7">
    <location>
        <begin position="1033"/>
        <end position="1074"/>
    </location>
</feature>
<protein>
    <submittedName>
        <fullName evidence="9">Muscle M-line assembly protein unc-89</fullName>
    </submittedName>
</protein>
<dbReference type="PROSITE" id="PS50835">
    <property type="entry name" value="IG_LIKE"/>
    <property type="match status" value="6"/>
</dbReference>
<name>A0A8D9EFT6_9HEMI</name>
<feature type="region of interest" description="Disordered" evidence="7">
    <location>
        <begin position="502"/>
        <end position="528"/>
    </location>
</feature>
<organism evidence="9">
    <name type="scientific">Cacopsylla melanoneura</name>
    <dbReference type="NCBI Taxonomy" id="428564"/>
    <lineage>
        <taxon>Eukaryota</taxon>
        <taxon>Metazoa</taxon>
        <taxon>Ecdysozoa</taxon>
        <taxon>Arthropoda</taxon>
        <taxon>Hexapoda</taxon>
        <taxon>Insecta</taxon>
        <taxon>Pterygota</taxon>
        <taxon>Neoptera</taxon>
        <taxon>Paraneoptera</taxon>
        <taxon>Hemiptera</taxon>
        <taxon>Sternorrhyncha</taxon>
        <taxon>Psylloidea</taxon>
        <taxon>Psyllidae</taxon>
        <taxon>Psyllinae</taxon>
        <taxon>Cacopsylla</taxon>
    </lineage>
</organism>
<feature type="domain" description="Ig-like" evidence="8">
    <location>
        <begin position="2619"/>
        <end position="2706"/>
    </location>
</feature>
<evidence type="ECO:0000259" key="8">
    <source>
        <dbReference type="PROSITE" id="PS50835"/>
    </source>
</evidence>
<dbReference type="SMART" id="SM00408">
    <property type="entry name" value="IGc2"/>
    <property type="match status" value="6"/>
</dbReference>
<dbReference type="InterPro" id="IPR013098">
    <property type="entry name" value="Ig_I-set"/>
</dbReference>
<feature type="compositionally biased region" description="Polar residues" evidence="7">
    <location>
        <begin position="1354"/>
        <end position="1371"/>
    </location>
</feature>
<feature type="compositionally biased region" description="Basic and acidic residues" evidence="7">
    <location>
        <begin position="1312"/>
        <end position="1325"/>
    </location>
</feature>
<feature type="domain" description="Ig-like" evidence="8">
    <location>
        <begin position="2494"/>
        <end position="2582"/>
    </location>
</feature>
<sequence>MAHSGELVLDWEEPEEPPVPPVKGPPQTTTLSTIAVRSGATRIVIALLQIGRKQFELKVLEVEPALTLLGNNLSEASHLLDTHNEVIRQIESKHSPVEELLRRADSVVTTSTTSPERPIPPRVYAAMAESLGAAWRDVTLYLTRRRNILERNVNYHSEAEKCYARMSKLESTCSVSLPPNPESLQHLMLQVQSERRLMLEYLMAALSQGNMLVDSLREAARAAKEDKMRMAALSAISQVEHWLENLHDRRKTLELIWTSRKLKLNTYKTIVDRREELVHLENQVEEISRMIHMEEFNSGHCVSTAQKLYRQNEQYLISAKEVQEKLIKFLKSLEDNADLKGKTYHLLQQCADLIHETESRAELWIKVISFFSSSEIVIEKLKALKQETVYTGEEVKDLTPVLDEISASVVLEGETLGIPIQNAEGIRSILQEIHRLRLIINSAWTRHQDSLIARKLSSPSAAHQNSHEPILGRKYATLPSVMSRSHEYERELRVEQYQRSLTPQHLGGPRSHEFQPIHPPPPSAAASMSRSFDLGYSSFDHTTSNSSGGPLNLNGAAMNLTGAHLNLNGAPLSLSRSQEPLYPSQEMFPRGPPSQLLSKSQSQDLSRTQSTNQSLSRSQEQLKIQEIRRALSPSVEDFESYVRNAYTSPPSPRWEQWDRTQTMGIRNSASTNALSTSENRMINQGSKNYNGITSPSSQTWHSRTNWSVNSERVERNYSVETEVRKQVIVEHGARVNGDIMNGDGSSLEKETQRRLEMIRENEILRKQEIDKIRSLEKLKQIELRKLDQLKQQRKYEEELLRLKIETEAEEKEKEIEARKQRLKQLEAEKQKEREEKLRNEMEYEREKELERKKEKDRLAELEKLQQEEDIRLREQEKAREMKQREKEELEKERREKERYEEQLKRRLQEEEQKERERKEKAEYEEKKRIEEKERERKHKEDLDKLKELEQELRRKHEAELHKQKEENERLERERQQKEMEVKLERERREKEIEEQRKQEEMRRMKEEEERLEQQRALEKALEKERMKKLKEMEEQIQRRHKEAEEQMEMERKMREKELHEEMERERVRKEREANEKIERERIRKEKELQDKLEEEKRQKEKELEDRLERERIRKEKEAEEELERDKRRKQKEFEYKLEEERRQRIRETEELLELERKNKEKEMQEQLEQDRVRKQRETEERLEQERIRKERELEERLESERMKREVKKEQEMEQKRREKEMEETLEREREAARRREIEADRKHQEELDRIKREQERVDKERRRNEEAIHKQKEEARKQKEQELRKQIEELKEIEREKEKQRLKDLEVIAQLEEERKQQKNDEDRQSQQSPSRNRRQSPTSRTSPTRSSSETSNDTRNTFVSKIPQLKQSPDQQRRTHSPLSHSPDQHRRTQSPLSHSSDQQLRTQSPLSHSSDQRLRTQSPLSNIPEDKLNQHSISEVNTGQHHLYTTKPLKRFLECYERVLSWLTSDVESFVSGHQDMGSGLALAKQFYELHVQFQQDLEDRKTEISSIIASIPSNIKSDLKADLDRKLSILNETYYRLAHTINSRLKLSKHYVSIHELSVNLSIEYDLLDLLLGKRQQQDQLIEDKLDKLGKMKTLFGNVCDRFFKLIEKIGDTDTRLDIERTRSCIDTLLEHFDNRNLTIDTKYHSYQLGISKIQDTKIRLMQNMADSTKTVDWVSKLDAQLYPILSEDLSSSQDVLNHIGDKYRVVLPEIRRALAEIKLRIKTAEDLLGQGQGEGLESLGEGVPPRLKELDEKLSVIVTDYQAMLDVYQTFFQNFLQLEKTISTMSSEVNQSGVSISNVEHMESMLANHEMSKQTAREMFKYVHAESIGVANKIKELEPEAGAEKDISILNRILNSQRKQLDHLYTNQELDLESKKHSIQFDADLNSIQANIDELSQKLNDIRDKSNAAQSAPAAALEFRYLETTIQLLAERIETFVTGADTLKSLEADTSHIDTELHKLKFKWNEFQNQMTHTRDALEHASTGDKGAEFCKQNRQFLSSVTMKSHLISSPQDAQDLVKEIDQYLSTRELKMQEILKNGNSSIKSELTELTEHLTSLRQDLHALTNENKAHHPESANQSEPNEKANVNEANTPGLSETANQSEEKDSAHSESTNQSSPSQPKVHQIPIRRELDTPVHIEEIESILCPTSPTPLDNGPVVPRVPVFVEPLRNSVVEEGAKFTFKCRVAGFPTPQISWHKDGLSIENNPDYQTSFLNDEASLTIDETFAEDSAKFTCVARNSAGAAETYAFLSITECDPQEDQITAPKFSLKLENVKFKLPTTTSSPASPDVGCQLVRLVCHVTGQPPPTVVWFKEGKEIVEEEGKYRCLLRGGEAVLEIPNAGLDTVGRYECRATNRLGSESSSALVELDSDLPAPKVLVPLPQEAMVRAGQKLKLQCEVENLAPDTKVEWLYNGIPVGDHSRDIKTFIEDSKLTLLVSEAFPKDAGTYSLTLTTPTTSIDSTCKVSVKGLLPNEASDTEVPPEDVEPVKPSIGTPLRDVSLFEGGQALLDCVIVGTPEPEVIWYHDGRPVKEAEDFQLLFKGDKCSLLIKEVFVEDGGEYRVVAINSAGEAESKCKLTVQAIGQLNEPVATRQSKVLPVAATVAPPSREEEYCLPKFSTLITDVLVREGEDALLEAVVEGNPAPRVKWTLNNKDIVYDDRVKSEFNPVDGKTSLFIGKATQQDKGLYTLRAENSLGEVKCFSHVIVKCVNSVDGASNGETQVHLSDIFEVPEFTETFSDAVVPEESPIKFECIAVGKPTPKIKWLFNNEPISGKDFLISTSGARQVLSIPSTSMGLNGGRVSCVAENEAGRTSCSAQLVVTRSLTDSLIPILTPTMSVRLVAVTYTFYAFNLIKTVLRFYLDPMSAISDLPFSRFGHSLCKIDHFFSITTSISN</sequence>
<reference evidence="9" key="1">
    <citation type="submission" date="2021-05" db="EMBL/GenBank/DDBJ databases">
        <authorList>
            <person name="Alioto T."/>
            <person name="Alioto T."/>
            <person name="Gomez Garrido J."/>
        </authorList>
    </citation>
    <scope>NUCLEOTIDE SEQUENCE</scope>
</reference>
<feature type="compositionally biased region" description="Polar residues" evidence="7">
    <location>
        <begin position="2092"/>
        <end position="2105"/>
    </location>
</feature>
<proteinExistence type="inferred from homology"/>
<dbReference type="InterPro" id="IPR003599">
    <property type="entry name" value="Ig_sub"/>
</dbReference>
<dbReference type="InterPro" id="IPR003598">
    <property type="entry name" value="Ig_sub2"/>
</dbReference>
<feature type="coiled-coil region" evidence="6">
    <location>
        <begin position="270"/>
        <end position="325"/>
    </location>
</feature>
<evidence type="ECO:0000256" key="1">
    <source>
        <dbReference type="ARBA" id="ARBA00004657"/>
    </source>
</evidence>
<feature type="region of interest" description="Disordered" evidence="7">
    <location>
        <begin position="823"/>
        <end position="852"/>
    </location>
</feature>
<dbReference type="PANTHER" id="PTHR13817:SF164">
    <property type="entry name" value="ZORMIN, ISOFORM J"/>
    <property type="match status" value="1"/>
</dbReference>
<dbReference type="FunFam" id="2.60.40.10:FF:000080">
    <property type="entry name" value="Myosin light chain kinase, smooth muscle"/>
    <property type="match status" value="2"/>
</dbReference>
<keyword evidence="5" id="KW-0393">Immunoglobulin domain</keyword>
<dbReference type="GO" id="GO:0030016">
    <property type="term" value="C:myofibril"/>
    <property type="evidence" value="ECO:0007669"/>
    <property type="project" value="UniProtKB-SubCell"/>
</dbReference>
<feature type="coiled-coil region" evidence="6">
    <location>
        <begin position="1889"/>
        <end position="1916"/>
    </location>
</feature>
<evidence type="ECO:0000256" key="3">
    <source>
        <dbReference type="ARBA" id="ARBA00022737"/>
    </source>
</evidence>